<evidence type="ECO:0000256" key="1">
    <source>
        <dbReference type="ARBA" id="ARBA00022723"/>
    </source>
</evidence>
<protein>
    <submittedName>
        <fullName evidence="4">HD domain-containing protein</fullName>
    </submittedName>
</protein>
<keyword evidence="1" id="KW-0479">Metal-binding</keyword>
<sequence length="209" mass="24282">MANQWIDNERLTGQISFLVEIDKLKNVLRKTFLMDKSRLENTAEHSWHVSLMAVVLLEHANDPELDLHRIIRMLLLHDLVEIDAGDTFAYDTQGYLDKEEREQAAADRLFGMLPEDQREEWMSLWREFEDGLTEEAKYAAALDRLQPVIHNHYTGGVSWLKNGIVKSQVLKRLDPVREASDTLWKFTQEIVQRSIDQGILLDDPIAKEV</sequence>
<dbReference type="InterPro" id="IPR006674">
    <property type="entry name" value="HD_domain"/>
</dbReference>
<dbReference type="PANTHER" id="PTHR11845:SF13">
    <property type="entry name" value="5'-DEOXYNUCLEOTIDASE HDDC2"/>
    <property type="match status" value="1"/>
</dbReference>
<keyword evidence="2" id="KW-0378">Hydrolase</keyword>
<dbReference type="KEGG" id="cheb:HH215_05270"/>
<keyword evidence="5" id="KW-1185">Reference proteome</keyword>
<evidence type="ECO:0000259" key="3">
    <source>
        <dbReference type="Pfam" id="PF13023"/>
    </source>
</evidence>
<feature type="domain" description="HD" evidence="3">
    <location>
        <begin position="21"/>
        <end position="184"/>
    </location>
</feature>
<name>A0A7Z2VS15_9BACL</name>
<dbReference type="Pfam" id="PF13023">
    <property type="entry name" value="HD_3"/>
    <property type="match status" value="1"/>
</dbReference>
<dbReference type="SUPFAM" id="SSF109604">
    <property type="entry name" value="HD-domain/PDEase-like"/>
    <property type="match status" value="1"/>
</dbReference>
<organism evidence="4 5">
    <name type="scientific">Cohnella herbarum</name>
    <dbReference type="NCBI Taxonomy" id="2728023"/>
    <lineage>
        <taxon>Bacteria</taxon>
        <taxon>Bacillati</taxon>
        <taxon>Bacillota</taxon>
        <taxon>Bacilli</taxon>
        <taxon>Bacillales</taxon>
        <taxon>Paenibacillaceae</taxon>
        <taxon>Cohnella</taxon>
    </lineage>
</organism>
<evidence type="ECO:0000313" key="5">
    <source>
        <dbReference type="Proteomes" id="UP000502248"/>
    </source>
</evidence>
<dbReference type="InterPro" id="IPR039356">
    <property type="entry name" value="YfbR/HDDC2"/>
</dbReference>
<dbReference type="PANTHER" id="PTHR11845">
    <property type="entry name" value="5'-DEOXYNUCLEOTIDASE HDDC2"/>
    <property type="match status" value="1"/>
</dbReference>
<dbReference type="GO" id="GO:0005737">
    <property type="term" value="C:cytoplasm"/>
    <property type="evidence" value="ECO:0007669"/>
    <property type="project" value="TreeGrafter"/>
</dbReference>
<reference evidence="4 5" key="1">
    <citation type="submission" date="2020-04" db="EMBL/GenBank/DDBJ databases">
        <title>Genome sequencing of novel species.</title>
        <authorList>
            <person name="Heo J."/>
            <person name="Kim S.-J."/>
            <person name="Kim J.-S."/>
            <person name="Hong S.-B."/>
            <person name="Kwon S.-W."/>
        </authorList>
    </citation>
    <scope>NUCLEOTIDE SEQUENCE [LARGE SCALE GENOMIC DNA]</scope>
    <source>
        <strain evidence="4 5">MFER-1</strain>
    </source>
</reference>
<evidence type="ECO:0000256" key="2">
    <source>
        <dbReference type="ARBA" id="ARBA00022801"/>
    </source>
</evidence>
<dbReference type="AlphaFoldDB" id="A0A7Z2VS15"/>
<dbReference type="Proteomes" id="UP000502248">
    <property type="component" value="Chromosome"/>
</dbReference>
<gene>
    <name evidence="4" type="ORF">HH215_05270</name>
</gene>
<accession>A0A7Z2VS15</accession>
<dbReference type="Gene3D" id="1.10.3210.10">
    <property type="entry name" value="Hypothetical protein af1432"/>
    <property type="match status" value="1"/>
</dbReference>
<dbReference type="EMBL" id="CP051680">
    <property type="protein sequence ID" value="QJD87992.1"/>
    <property type="molecule type" value="Genomic_DNA"/>
</dbReference>
<dbReference type="RefSeq" id="WP_169284234.1">
    <property type="nucleotide sequence ID" value="NZ_CP051680.1"/>
</dbReference>
<dbReference type="GO" id="GO:0002953">
    <property type="term" value="F:5'-deoxynucleotidase activity"/>
    <property type="evidence" value="ECO:0007669"/>
    <property type="project" value="InterPro"/>
</dbReference>
<dbReference type="GO" id="GO:0046872">
    <property type="term" value="F:metal ion binding"/>
    <property type="evidence" value="ECO:0007669"/>
    <property type="project" value="UniProtKB-KW"/>
</dbReference>
<evidence type="ECO:0000313" key="4">
    <source>
        <dbReference type="EMBL" id="QJD87992.1"/>
    </source>
</evidence>
<proteinExistence type="predicted"/>